<gene>
    <name evidence="1" type="ORF">EEJ42_47115</name>
</gene>
<name>A0A3M8SQS1_9ACTN</name>
<comment type="caution">
    <text evidence="1">The sequence shown here is derived from an EMBL/GenBank/DDBJ whole genome shotgun (WGS) entry which is preliminary data.</text>
</comment>
<evidence type="ECO:0000313" key="1">
    <source>
        <dbReference type="EMBL" id="RNF81162.1"/>
    </source>
</evidence>
<dbReference type="EMBL" id="RIBZ01000869">
    <property type="protein sequence ID" value="RNF81162.1"/>
    <property type="molecule type" value="Genomic_DNA"/>
</dbReference>
<protein>
    <submittedName>
        <fullName evidence="1">Uncharacterized protein</fullName>
    </submittedName>
</protein>
<reference evidence="1 2" key="1">
    <citation type="submission" date="2018-11" db="EMBL/GenBank/DDBJ databases">
        <title>The Potential of Streptomyces as Biocontrol Agents against the Tomato grey mould, Botrytis cinerea (Gray mold) Frontiers in Microbiology.</title>
        <authorList>
            <person name="Li D."/>
        </authorList>
    </citation>
    <scope>NUCLEOTIDE SEQUENCE [LARGE SCALE GENOMIC DNA]</scope>
    <source>
        <strain evidence="1 2">NEAU-LD23</strain>
    </source>
</reference>
<sequence>MASTSKIASASEWAEALDAHQKETAQDVGTIISFGYADGQVLGVILDPNHPDADDERAVIASEEGWVVRYVPQSGWWEAVSSSDEK</sequence>
<proteinExistence type="predicted"/>
<evidence type="ECO:0000313" key="2">
    <source>
        <dbReference type="Proteomes" id="UP000275401"/>
    </source>
</evidence>
<dbReference type="AlphaFoldDB" id="A0A3M8SQS1"/>
<dbReference type="RefSeq" id="WP_123108292.1">
    <property type="nucleotide sequence ID" value="NZ_RIBZ01000869.1"/>
</dbReference>
<keyword evidence="2" id="KW-1185">Reference proteome</keyword>
<accession>A0A3M8SQS1</accession>
<dbReference type="Proteomes" id="UP000275401">
    <property type="component" value="Unassembled WGS sequence"/>
</dbReference>
<organism evidence="1 2">
    <name type="scientific">Streptomyces botrytidirepellens</name>
    <dbReference type="NCBI Taxonomy" id="2486417"/>
    <lineage>
        <taxon>Bacteria</taxon>
        <taxon>Bacillati</taxon>
        <taxon>Actinomycetota</taxon>
        <taxon>Actinomycetes</taxon>
        <taxon>Kitasatosporales</taxon>
        <taxon>Streptomycetaceae</taxon>
        <taxon>Streptomyces</taxon>
    </lineage>
</organism>